<comment type="caution">
    <text evidence="1">The sequence shown here is derived from an EMBL/GenBank/DDBJ whole genome shotgun (WGS) entry which is preliminary data.</text>
</comment>
<evidence type="ECO:0000313" key="2">
    <source>
        <dbReference type="Proteomes" id="UP001458415"/>
    </source>
</evidence>
<dbReference type="RefSeq" id="WP_158103788.1">
    <property type="nucleotide sequence ID" value="NZ_MUBM01000007.1"/>
</dbReference>
<dbReference type="Proteomes" id="UP001458415">
    <property type="component" value="Unassembled WGS sequence"/>
</dbReference>
<name>A0ABV1WCT6_9ACTN</name>
<organism evidence="1 2">
    <name type="scientific">Streptomyces carpinensis</name>
    <dbReference type="NCBI Taxonomy" id="66369"/>
    <lineage>
        <taxon>Bacteria</taxon>
        <taxon>Bacillati</taxon>
        <taxon>Actinomycetota</taxon>
        <taxon>Actinomycetes</taxon>
        <taxon>Kitasatosporales</taxon>
        <taxon>Streptomycetaceae</taxon>
        <taxon>Streptomyces</taxon>
    </lineage>
</organism>
<evidence type="ECO:0000313" key="1">
    <source>
        <dbReference type="EMBL" id="MER6981648.1"/>
    </source>
</evidence>
<proteinExistence type="predicted"/>
<protein>
    <submittedName>
        <fullName evidence="1">Uncharacterized protein</fullName>
    </submittedName>
</protein>
<dbReference type="EMBL" id="JBEPCU010000817">
    <property type="protein sequence ID" value="MER6981648.1"/>
    <property type="molecule type" value="Genomic_DNA"/>
</dbReference>
<gene>
    <name evidence="1" type="ORF">ABT317_32950</name>
</gene>
<sequence>MRVPALARLRRFPALRRVAGREDDPPPAGHGAVHQVSFFTEAGNGFAGPLSRW</sequence>
<reference evidence="1 2" key="1">
    <citation type="submission" date="2024-06" db="EMBL/GenBank/DDBJ databases">
        <title>The Natural Products Discovery Center: Release of the First 8490 Sequenced Strains for Exploring Actinobacteria Biosynthetic Diversity.</title>
        <authorList>
            <person name="Kalkreuter E."/>
            <person name="Kautsar S.A."/>
            <person name="Yang D."/>
            <person name="Bader C.D."/>
            <person name="Teijaro C.N."/>
            <person name="Fluegel L."/>
            <person name="Davis C.M."/>
            <person name="Simpson J.R."/>
            <person name="Lauterbach L."/>
            <person name="Steele A.D."/>
            <person name="Gui C."/>
            <person name="Meng S."/>
            <person name="Li G."/>
            <person name="Viehrig K."/>
            <person name="Ye F."/>
            <person name="Su P."/>
            <person name="Kiefer A.F."/>
            <person name="Nichols A."/>
            <person name="Cepeda A.J."/>
            <person name="Yan W."/>
            <person name="Fan B."/>
            <person name="Jiang Y."/>
            <person name="Adhikari A."/>
            <person name="Zheng C.-J."/>
            <person name="Schuster L."/>
            <person name="Cowan T.M."/>
            <person name="Smanski M.J."/>
            <person name="Chevrette M.G."/>
            <person name="De Carvalho L.P.S."/>
            <person name="Shen B."/>
        </authorList>
    </citation>
    <scope>NUCLEOTIDE SEQUENCE [LARGE SCALE GENOMIC DNA]</scope>
    <source>
        <strain evidence="1 2">NPDC000634</strain>
    </source>
</reference>
<keyword evidence="2" id="KW-1185">Reference proteome</keyword>
<accession>A0ABV1WCT6</accession>